<gene>
    <name evidence="1" type="ORF">GRI68_05530</name>
</gene>
<accession>A0A6I4U3Z2</accession>
<comment type="caution">
    <text evidence="1">The sequence shown here is derived from an EMBL/GenBank/DDBJ whole genome shotgun (WGS) entry which is preliminary data.</text>
</comment>
<reference evidence="1 2" key="1">
    <citation type="submission" date="2019-12" db="EMBL/GenBank/DDBJ databases">
        <title>Genomic-based taxomic classification of the family Erythrobacteraceae.</title>
        <authorList>
            <person name="Xu L."/>
        </authorList>
    </citation>
    <scope>NUCLEOTIDE SEQUENCE [LARGE SCALE GENOMIC DNA]</scope>
    <source>
        <strain evidence="1 2">LMG 29519</strain>
    </source>
</reference>
<name>A0A6I4U3Z2_9SPHN</name>
<dbReference type="RefSeq" id="WP_160616312.1">
    <property type="nucleotide sequence ID" value="NZ_WTYR01000001.1"/>
</dbReference>
<organism evidence="1 2">
    <name type="scientific">Alteriqipengyuania halimionae</name>
    <dbReference type="NCBI Taxonomy" id="1926630"/>
    <lineage>
        <taxon>Bacteria</taxon>
        <taxon>Pseudomonadati</taxon>
        <taxon>Pseudomonadota</taxon>
        <taxon>Alphaproteobacteria</taxon>
        <taxon>Sphingomonadales</taxon>
        <taxon>Erythrobacteraceae</taxon>
        <taxon>Alteriqipengyuania</taxon>
    </lineage>
</organism>
<protein>
    <recommendedName>
        <fullName evidence="3">DUF3126 family protein</fullName>
    </recommendedName>
</protein>
<dbReference type="Proteomes" id="UP000429229">
    <property type="component" value="Unassembled WGS sequence"/>
</dbReference>
<evidence type="ECO:0000313" key="2">
    <source>
        <dbReference type="Proteomes" id="UP000429229"/>
    </source>
</evidence>
<dbReference type="OrthoDB" id="7433168at2"/>
<dbReference type="AlphaFoldDB" id="A0A6I4U3Z2"/>
<keyword evidence="2" id="KW-1185">Reference proteome</keyword>
<proteinExistence type="predicted"/>
<evidence type="ECO:0000313" key="1">
    <source>
        <dbReference type="EMBL" id="MXP09633.1"/>
    </source>
</evidence>
<sequence length="72" mass="8250">MTHPEPADYDHLMRHARARFPGASITITHTEDERIHIDADGARYTFDIGSDDDEYLFVGRLGSFAIPLMDWD</sequence>
<evidence type="ECO:0008006" key="3">
    <source>
        <dbReference type="Google" id="ProtNLM"/>
    </source>
</evidence>
<dbReference type="EMBL" id="WTYR01000001">
    <property type="protein sequence ID" value="MXP09633.1"/>
    <property type="molecule type" value="Genomic_DNA"/>
</dbReference>